<reference evidence="2" key="1">
    <citation type="submission" date="2018-11" db="EMBL/GenBank/DDBJ databases">
        <authorList>
            <consortium name="Pathogen Informatics"/>
        </authorList>
    </citation>
    <scope>NUCLEOTIDE SEQUENCE</scope>
</reference>
<proteinExistence type="predicted"/>
<evidence type="ECO:0000313" key="2">
    <source>
        <dbReference type="EMBL" id="VEL26052.1"/>
    </source>
</evidence>
<evidence type="ECO:0000256" key="1">
    <source>
        <dbReference type="SAM" id="MobiDB-lite"/>
    </source>
</evidence>
<keyword evidence="3" id="KW-1185">Reference proteome</keyword>
<dbReference type="Proteomes" id="UP000784294">
    <property type="component" value="Unassembled WGS sequence"/>
</dbReference>
<gene>
    <name evidence="2" type="ORF">PXEA_LOCUS19492</name>
</gene>
<evidence type="ECO:0000313" key="3">
    <source>
        <dbReference type="Proteomes" id="UP000784294"/>
    </source>
</evidence>
<protein>
    <submittedName>
        <fullName evidence="2">Uncharacterized protein</fullName>
    </submittedName>
</protein>
<name>A0A448X2F2_9PLAT</name>
<accession>A0A448X2F2</accession>
<sequence>MSARQILSMTREAAGFRSTFQTWFDIESPTISEPVASLSIDNSSKPIGSPNDLCQQQNRVSETGSKFEDLADDESPDSISREDKDDAYLSAEEDSVS</sequence>
<feature type="region of interest" description="Disordered" evidence="1">
    <location>
        <begin position="37"/>
        <end position="97"/>
    </location>
</feature>
<feature type="compositionally biased region" description="Polar residues" evidence="1">
    <location>
        <begin position="39"/>
        <end position="64"/>
    </location>
</feature>
<organism evidence="2 3">
    <name type="scientific">Protopolystoma xenopodis</name>
    <dbReference type="NCBI Taxonomy" id="117903"/>
    <lineage>
        <taxon>Eukaryota</taxon>
        <taxon>Metazoa</taxon>
        <taxon>Spiralia</taxon>
        <taxon>Lophotrochozoa</taxon>
        <taxon>Platyhelminthes</taxon>
        <taxon>Monogenea</taxon>
        <taxon>Polyopisthocotylea</taxon>
        <taxon>Polystomatidea</taxon>
        <taxon>Polystomatidae</taxon>
        <taxon>Protopolystoma</taxon>
    </lineage>
</organism>
<dbReference type="EMBL" id="CAAALY010077814">
    <property type="protein sequence ID" value="VEL26052.1"/>
    <property type="molecule type" value="Genomic_DNA"/>
</dbReference>
<comment type="caution">
    <text evidence="2">The sequence shown here is derived from an EMBL/GenBank/DDBJ whole genome shotgun (WGS) entry which is preliminary data.</text>
</comment>
<dbReference type="AlphaFoldDB" id="A0A448X2F2"/>